<dbReference type="InterPro" id="IPR012944">
    <property type="entry name" value="SusD_RagB_dom"/>
</dbReference>
<protein>
    <submittedName>
        <fullName evidence="8">SusD family protein</fullName>
    </submittedName>
</protein>
<keyword evidence="3" id="KW-0732">Signal</keyword>
<comment type="subcellular location">
    <subcellularLocation>
        <location evidence="1">Cell outer membrane</location>
    </subcellularLocation>
</comment>
<feature type="domain" description="SusD-like N-terminal" evidence="7">
    <location>
        <begin position="73"/>
        <end position="228"/>
    </location>
</feature>
<evidence type="ECO:0000256" key="2">
    <source>
        <dbReference type="ARBA" id="ARBA00006275"/>
    </source>
</evidence>
<dbReference type="Gene3D" id="1.25.40.390">
    <property type="match status" value="1"/>
</dbReference>
<evidence type="ECO:0000256" key="3">
    <source>
        <dbReference type="ARBA" id="ARBA00022729"/>
    </source>
</evidence>
<organism evidence="8">
    <name type="scientific">Paraprevotella clara</name>
    <dbReference type="NCBI Taxonomy" id="454154"/>
    <lineage>
        <taxon>Bacteria</taxon>
        <taxon>Pseudomonadati</taxon>
        <taxon>Bacteroidota</taxon>
        <taxon>Bacteroidia</taxon>
        <taxon>Bacteroidales</taxon>
        <taxon>Prevotellaceae</taxon>
        <taxon>Paraprevotella</taxon>
    </lineage>
</organism>
<keyword evidence="4" id="KW-0472">Membrane</keyword>
<gene>
    <name evidence="8" type="ORF">PCLFYP37_00287</name>
</gene>
<keyword evidence="5" id="KW-0998">Cell outer membrane</keyword>
<feature type="domain" description="RagB/SusD" evidence="6">
    <location>
        <begin position="372"/>
        <end position="469"/>
    </location>
</feature>
<dbReference type="EMBL" id="CACRUT010000023">
    <property type="protein sequence ID" value="VYU57085.1"/>
    <property type="molecule type" value="Genomic_DNA"/>
</dbReference>
<dbReference type="InterPro" id="IPR011990">
    <property type="entry name" value="TPR-like_helical_dom_sf"/>
</dbReference>
<dbReference type="Pfam" id="PF14322">
    <property type="entry name" value="SusD-like_3"/>
    <property type="match status" value="1"/>
</dbReference>
<evidence type="ECO:0000256" key="5">
    <source>
        <dbReference type="ARBA" id="ARBA00023237"/>
    </source>
</evidence>
<accession>A0A6N3FYC2</accession>
<evidence type="ECO:0000313" key="8">
    <source>
        <dbReference type="EMBL" id="VYU57085.1"/>
    </source>
</evidence>
<reference evidence="8" key="1">
    <citation type="submission" date="2019-11" db="EMBL/GenBank/DDBJ databases">
        <authorList>
            <person name="Feng L."/>
        </authorList>
    </citation>
    <scope>NUCLEOTIDE SEQUENCE</scope>
    <source>
        <strain evidence="8">PclaraLFYP37</strain>
    </source>
</reference>
<evidence type="ECO:0000259" key="7">
    <source>
        <dbReference type="Pfam" id="PF14322"/>
    </source>
</evidence>
<dbReference type="PROSITE" id="PS51257">
    <property type="entry name" value="PROKAR_LIPOPROTEIN"/>
    <property type="match status" value="1"/>
</dbReference>
<dbReference type="GO" id="GO:0009279">
    <property type="term" value="C:cell outer membrane"/>
    <property type="evidence" value="ECO:0007669"/>
    <property type="project" value="UniProtKB-SubCell"/>
</dbReference>
<name>A0A6N3FYC2_9BACT</name>
<evidence type="ECO:0000256" key="4">
    <source>
        <dbReference type="ARBA" id="ARBA00023136"/>
    </source>
</evidence>
<dbReference type="InterPro" id="IPR033985">
    <property type="entry name" value="SusD-like_N"/>
</dbReference>
<dbReference type="RefSeq" id="WP_270652369.1">
    <property type="nucleotide sequence ID" value="NZ_DAWECU010000004.1"/>
</dbReference>
<proteinExistence type="inferred from homology"/>
<evidence type="ECO:0000259" key="6">
    <source>
        <dbReference type="Pfam" id="PF07980"/>
    </source>
</evidence>
<evidence type="ECO:0000256" key="1">
    <source>
        <dbReference type="ARBA" id="ARBA00004442"/>
    </source>
</evidence>
<comment type="similarity">
    <text evidence="2">Belongs to the SusD family.</text>
</comment>
<dbReference type="SUPFAM" id="SSF48452">
    <property type="entry name" value="TPR-like"/>
    <property type="match status" value="1"/>
</dbReference>
<sequence length="495" mass="56823">MMRNIIRNWTACIGMVVTLAACDDYLDITPKGKALLKSTEDYLGLIEDRSPEYDMMNSWILAGEASWYKAEELKSYTNPLNSVAYFWDESYDRAGDMIENAAYNACYDRITKFNVVVDGIASSEGKEEDKRMGEAQARVLRAYNYFFLINTFARPYDPATAYQTHGIIVREKMFESLEDVGIQQSVGYTYDFIQRDIEAAIPDLPHKATNSFRPDKTFGYAFKAKVHLFRREFEQCIEACDSALAEAARAGHELWDMTEGYNTFAPMLVAAGYPEMAIDEPQYAGVNDFVENVWKTRIPFEYDAPEQLLYQFGSTYTDPYPMYVPKQVLDLFQKDADLRYRYCIRYKAEHETAPAGDSNFSTLAIKWNPGGMRLSEVYLMLAECYARKGNAADLSKAMGYMETLRACRMVPGRYQPFAPTDAEEALRLVREERKRELFLTCNGFFDLRRFATEFNETQTRVIEGKTYTLSPASHLLTYPFPLKAMQTSNLIQNSK</sequence>
<dbReference type="Pfam" id="PF07980">
    <property type="entry name" value="SusD_RagB"/>
    <property type="match status" value="1"/>
</dbReference>
<dbReference type="AlphaFoldDB" id="A0A6N3FYC2"/>